<organism evidence="1 2">
    <name type="scientific">Streptomyces indiaensis</name>
    <dbReference type="NCBI Taxonomy" id="284033"/>
    <lineage>
        <taxon>Bacteria</taxon>
        <taxon>Bacillati</taxon>
        <taxon>Actinomycetota</taxon>
        <taxon>Actinomycetes</taxon>
        <taxon>Kitasatosporales</taxon>
        <taxon>Streptomycetaceae</taxon>
        <taxon>Streptomyces</taxon>
    </lineage>
</organism>
<keyword evidence="2" id="KW-1185">Reference proteome</keyword>
<sequence length="72" mass="7572">MTQLGQVCREQPVGDGLTVDEYTVIVEDHEVVAHGSSLNAENPASEDAGFSQELFGGVLLSHRVPPAVPSAL</sequence>
<proteinExistence type="predicted"/>
<dbReference type="EMBL" id="BAAART010000038">
    <property type="protein sequence ID" value="GAA2225409.1"/>
    <property type="molecule type" value="Genomic_DNA"/>
</dbReference>
<evidence type="ECO:0000313" key="1">
    <source>
        <dbReference type="EMBL" id="GAA2225409.1"/>
    </source>
</evidence>
<reference evidence="1 2" key="1">
    <citation type="journal article" date="2019" name="Int. J. Syst. Evol. Microbiol.">
        <title>The Global Catalogue of Microorganisms (GCM) 10K type strain sequencing project: providing services to taxonomists for standard genome sequencing and annotation.</title>
        <authorList>
            <consortium name="The Broad Institute Genomics Platform"/>
            <consortium name="The Broad Institute Genome Sequencing Center for Infectious Disease"/>
            <person name="Wu L."/>
            <person name="Ma J."/>
        </authorList>
    </citation>
    <scope>NUCLEOTIDE SEQUENCE [LARGE SCALE GENOMIC DNA]</scope>
    <source>
        <strain evidence="1 2">JCM 3053</strain>
    </source>
</reference>
<dbReference type="Proteomes" id="UP001501474">
    <property type="component" value="Unassembled WGS sequence"/>
</dbReference>
<gene>
    <name evidence="1" type="ORF">GCM10010104_16640</name>
</gene>
<accession>A0ABN3DAD7</accession>
<protein>
    <submittedName>
        <fullName evidence="1">Uncharacterized protein</fullName>
    </submittedName>
</protein>
<evidence type="ECO:0000313" key="2">
    <source>
        <dbReference type="Proteomes" id="UP001501474"/>
    </source>
</evidence>
<name>A0ABN3DAD7_9ACTN</name>
<comment type="caution">
    <text evidence="1">The sequence shown here is derived from an EMBL/GenBank/DDBJ whole genome shotgun (WGS) entry which is preliminary data.</text>
</comment>